<dbReference type="AlphaFoldDB" id="A0A383W9N8"/>
<dbReference type="InterPro" id="IPR047088">
    <property type="entry name" value="ORC5_C"/>
</dbReference>
<dbReference type="Proteomes" id="UP000256970">
    <property type="component" value="Unassembled WGS sequence"/>
</dbReference>
<keyword evidence="3" id="KW-0067">ATP-binding</keyword>
<evidence type="ECO:0000256" key="1">
    <source>
        <dbReference type="ARBA" id="ARBA00006269"/>
    </source>
</evidence>
<dbReference type="SUPFAM" id="SSF52540">
    <property type="entry name" value="P-loop containing nucleoside triphosphate hydrolases"/>
    <property type="match status" value="1"/>
</dbReference>
<evidence type="ECO:0000256" key="3">
    <source>
        <dbReference type="ARBA" id="ARBA00022840"/>
    </source>
</evidence>
<evidence type="ECO:0000256" key="2">
    <source>
        <dbReference type="ARBA" id="ARBA00022741"/>
    </source>
</evidence>
<dbReference type="EMBL" id="FNXT01001213">
    <property type="protein sequence ID" value="SZX74358.1"/>
    <property type="molecule type" value="Genomic_DNA"/>
</dbReference>
<gene>
    <name evidence="6" type="ORF">BQ4739_LOCUS14641</name>
</gene>
<dbReference type="Pfam" id="PF13191">
    <property type="entry name" value="AAA_16"/>
    <property type="match status" value="1"/>
</dbReference>
<proteinExistence type="inferred from homology"/>
<reference evidence="6 7" key="1">
    <citation type="submission" date="2016-10" db="EMBL/GenBank/DDBJ databases">
        <authorList>
            <person name="Cai Z."/>
        </authorList>
    </citation>
    <scope>NUCLEOTIDE SEQUENCE [LARGE SCALE GENOMIC DNA]</scope>
</reference>
<accession>A0A383W9N8</accession>
<dbReference type="STRING" id="3088.A0A383W9N8"/>
<keyword evidence="7" id="KW-1185">Reference proteome</keyword>
<dbReference type="InterPro" id="IPR041664">
    <property type="entry name" value="AAA_16"/>
</dbReference>
<evidence type="ECO:0000313" key="6">
    <source>
        <dbReference type="EMBL" id="SZX74358.1"/>
    </source>
</evidence>
<name>A0A383W9N8_TETOB</name>
<feature type="domain" description="Orc1-like AAA ATPase" evidence="4">
    <location>
        <begin position="23"/>
        <end position="161"/>
    </location>
</feature>
<dbReference type="Pfam" id="PF14630">
    <property type="entry name" value="ORC5_C"/>
    <property type="match status" value="1"/>
</dbReference>
<dbReference type="GO" id="GO:0006270">
    <property type="term" value="P:DNA replication initiation"/>
    <property type="evidence" value="ECO:0007669"/>
    <property type="project" value="TreeGrafter"/>
</dbReference>
<dbReference type="Gene3D" id="3.40.50.300">
    <property type="entry name" value="P-loop containing nucleotide triphosphate hydrolases"/>
    <property type="match status" value="1"/>
</dbReference>
<comment type="similarity">
    <text evidence="1">Belongs to the ORC5 family.</text>
</comment>
<evidence type="ECO:0000259" key="5">
    <source>
        <dbReference type="Pfam" id="PF14630"/>
    </source>
</evidence>
<dbReference type="PANTHER" id="PTHR12705">
    <property type="entry name" value="ORIGIN RECOGNITION COMPLEX SUBUNIT 5"/>
    <property type="match status" value="1"/>
</dbReference>
<sequence>MAPGAAEPQQQQLLCLNSSSCQQWQHREQQVQQLRLLLNRQHVPDILVHGPSCTGKSSIVRELAAGRPHAYISCCKTLKLRCLLASALAQLSQGGKRKRAQAYAAAPGSESSLIWELAAACPADQPSRLLVLDDVQQLLAAAEGPLPSLLALREQAGANVSLLLLSRAQPSALGLLGLLPGIVAVAFPAYSEAQLVDILAAAGPPAATMPSSSLTTSSTQQQKQQRRLYRDFLQNLVVQQFKVMSRCLPDLASQAAALWPRYLAAATAQQQQQRRRQHADDDEDLEVQQGAAGYAAVRERLQGALECFQPAACCSLNPAAPAAAGVQQQQAGAQRQQQQQLGVSGKSMAAGLELCRMSKLLIISAFLASRNKPSVDRQLFDDGAGFKRRSGVRRRNVMGASRQAEAAKAAELKGPHSFSFARLMAVYANLLAADENHTAAAGNSSSSLAQLQLQQLRGDAAAAAAAPGGAMGGGWLGVQSADVMVGVKSLVAARLLTQSADVMVGVKSLVAARLLTQACDDVLEGPRFGCEAPQELVQQLAMDCGVPLTSYLKYV</sequence>
<feature type="domain" description="Origin recognition complex subunit 5 C-terminal" evidence="5">
    <location>
        <begin position="354"/>
        <end position="552"/>
    </location>
</feature>
<evidence type="ECO:0000259" key="4">
    <source>
        <dbReference type="Pfam" id="PF13191"/>
    </source>
</evidence>
<keyword evidence="2" id="KW-0547">Nucleotide-binding</keyword>
<protein>
    <submittedName>
        <fullName evidence="6">Uncharacterized protein</fullName>
    </submittedName>
</protein>
<organism evidence="6 7">
    <name type="scientific">Tetradesmus obliquus</name>
    <name type="common">Green alga</name>
    <name type="synonym">Acutodesmus obliquus</name>
    <dbReference type="NCBI Taxonomy" id="3088"/>
    <lineage>
        <taxon>Eukaryota</taxon>
        <taxon>Viridiplantae</taxon>
        <taxon>Chlorophyta</taxon>
        <taxon>core chlorophytes</taxon>
        <taxon>Chlorophyceae</taxon>
        <taxon>CS clade</taxon>
        <taxon>Sphaeropleales</taxon>
        <taxon>Scenedesmaceae</taxon>
        <taxon>Tetradesmus</taxon>
    </lineage>
</organism>
<evidence type="ECO:0000313" key="7">
    <source>
        <dbReference type="Proteomes" id="UP000256970"/>
    </source>
</evidence>
<dbReference type="PANTHER" id="PTHR12705:SF0">
    <property type="entry name" value="ORIGIN RECOGNITION COMPLEX SUBUNIT 5"/>
    <property type="match status" value="1"/>
</dbReference>
<dbReference type="GO" id="GO:0005664">
    <property type="term" value="C:nuclear origin of replication recognition complex"/>
    <property type="evidence" value="ECO:0007669"/>
    <property type="project" value="TreeGrafter"/>
</dbReference>
<dbReference type="GO" id="GO:0003688">
    <property type="term" value="F:DNA replication origin binding"/>
    <property type="evidence" value="ECO:0007669"/>
    <property type="project" value="TreeGrafter"/>
</dbReference>
<dbReference type="InterPro" id="IPR020796">
    <property type="entry name" value="ORC5"/>
</dbReference>
<dbReference type="InterPro" id="IPR027417">
    <property type="entry name" value="P-loop_NTPase"/>
</dbReference>